<dbReference type="AlphaFoldDB" id="A0A9W7GHY9"/>
<dbReference type="SUPFAM" id="SSF54427">
    <property type="entry name" value="NTF2-like"/>
    <property type="match status" value="1"/>
</dbReference>
<gene>
    <name evidence="1" type="ORF">TrCOL_g6463</name>
</gene>
<evidence type="ECO:0000313" key="2">
    <source>
        <dbReference type="Proteomes" id="UP001165065"/>
    </source>
</evidence>
<comment type="caution">
    <text evidence="1">The sequence shown here is derived from an EMBL/GenBank/DDBJ whole genome shotgun (WGS) entry which is preliminary data.</text>
</comment>
<proteinExistence type="predicted"/>
<dbReference type="EMBL" id="BRYA01001487">
    <property type="protein sequence ID" value="GMI44603.1"/>
    <property type="molecule type" value="Genomic_DNA"/>
</dbReference>
<evidence type="ECO:0008006" key="3">
    <source>
        <dbReference type="Google" id="ProtNLM"/>
    </source>
</evidence>
<organism evidence="1 2">
    <name type="scientific">Triparma columacea</name>
    <dbReference type="NCBI Taxonomy" id="722753"/>
    <lineage>
        <taxon>Eukaryota</taxon>
        <taxon>Sar</taxon>
        <taxon>Stramenopiles</taxon>
        <taxon>Ochrophyta</taxon>
        <taxon>Bolidophyceae</taxon>
        <taxon>Parmales</taxon>
        <taxon>Triparmaceae</taxon>
        <taxon>Triparma</taxon>
    </lineage>
</organism>
<dbReference type="Proteomes" id="UP001165065">
    <property type="component" value="Unassembled WGS sequence"/>
</dbReference>
<name>A0A9W7GHY9_9STRA</name>
<reference evidence="2" key="1">
    <citation type="journal article" date="2023" name="Commun. Biol.">
        <title>Genome analysis of Parmales, the sister group of diatoms, reveals the evolutionary specialization of diatoms from phago-mixotrophs to photoautotrophs.</title>
        <authorList>
            <person name="Ban H."/>
            <person name="Sato S."/>
            <person name="Yoshikawa S."/>
            <person name="Yamada K."/>
            <person name="Nakamura Y."/>
            <person name="Ichinomiya M."/>
            <person name="Sato N."/>
            <person name="Blanc-Mathieu R."/>
            <person name="Endo H."/>
            <person name="Kuwata A."/>
            <person name="Ogata H."/>
        </authorList>
    </citation>
    <scope>NUCLEOTIDE SEQUENCE [LARGE SCALE GENOMIC DNA]</scope>
</reference>
<dbReference type="OrthoDB" id="417158at2759"/>
<dbReference type="InterPro" id="IPR032710">
    <property type="entry name" value="NTF2-like_dom_sf"/>
</dbReference>
<dbReference type="Gene3D" id="3.10.450.50">
    <property type="match status" value="1"/>
</dbReference>
<sequence length="203" mass="22646">MLYRGVERLISQTPVARPSLLRPFSSLKKHGNVLGASEITTASLATFEAWHSCVDVGVKGGDADQAVKMFRQHVAEDVKFYPPTYFARWEGRDEFLVLISQVGSVFGSSFKYDRQWLSNDGKEWCLEFKAEIEGDERAVIDGVDLVKLNDKGEIIEFRVLARPPNAVEALKNTMMRRVPGPMARMKAAKGFSNLFGLGGDSKE</sequence>
<accession>A0A9W7GHY9</accession>
<protein>
    <recommendedName>
        <fullName evidence="3">SnoaL-like domain-containing protein</fullName>
    </recommendedName>
</protein>
<evidence type="ECO:0000313" key="1">
    <source>
        <dbReference type="EMBL" id="GMI44603.1"/>
    </source>
</evidence>
<keyword evidence="2" id="KW-1185">Reference proteome</keyword>